<evidence type="ECO:0000313" key="2">
    <source>
        <dbReference type="Proteomes" id="UP001153954"/>
    </source>
</evidence>
<reference evidence="1" key="1">
    <citation type="submission" date="2022-03" db="EMBL/GenBank/DDBJ databases">
        <authorList>
            <person name="Tunstrom K."/>
        </authorList>
    </citation>
    <scope>NUCLEOTIDE SEQUENCE</scope>
</reference>
<accession>A0AAU9TWY4</accession>
<dbReference type="EMBL" id="CAKOGL010000007">
    <property type="protein sequence ID" value="CAH2089045.1"/>
    <property type="molecule type" value="Genomic_DNA"/>
</dbReference>
<organism evidence="1 2">
    <name type="scientific">Euphydryas editha</name>
    <name type="common">Edith's checkerspot</name>
    <dbReference type="NCBI Taxonomy" id="104508"/>
    <lineage>
        <taxon>Eukaryota</taxon>
        <taxon>Metazoa</taxon>
        <taxon>Ecdysozoa</taxon>
        <taxon>Arthropoda</taxon>
        <taxon>Hexapoda</taxon>
        <taxon>Insecta</taxon>
        <taxon>Pterygota</taxon>
        <taxon>Neoptera</taxon>
        <taxon>Endopterygota</taxon>
        <taxon>Lepidoptera</taxon>
        <taxon>Glossata</taxon>
        <taxon>Ditrysia</taxon>
        <taxon>Papilionoidea</taxon>
        <taxon>Nymphalidae</taxon>
        <taxon>Nymphalinae</taxon>
        <taxon>Euphydryas</taxon>
    </lineage>
</organism>
<dbReference type="Proteomes" id="UP001153954">
    <property type="component" value="Unassembled WGS sequence"/>
</dbReference>
<evidence type="ECO:0000313" key="1">
    <source>
        <dbReference type="EMBL" id="CAH2089045.1"/>
    </source>
</evidence>
<name>A0AAU9TWY4_EUPED</name>
<dbReference type="AlphaFoldDB" id="A0AAU9TWY4"/>
<protein>
    <submittedName>
        <fullName evidence="1">Uncharacterized protein</fullName>
    </submittedName>
</protein>
<sequence length="205" mass="23908">MSPHWEGSLTFSKYLDYLQNICDNKQDHSRCAAIMLQLHHGYEQLSHYNNVMMNEHTMRTRRSYNDNLILNKRAQSRASRRILEKSQIVEAELNVLKRYEQATQAHQPTIKSAEQQLYAVKKESFANNHFILSAIIANNIFSHLKDTQNILLDTMTNIYNCQLSLHLLTPDQLHQELNTIAKISRDLSLPFENISLPNIYLNGKR</sequence>
<proteinExistence type="predicted"/>
<gene>
    <name evidence="1" type="ORF">EEDITHA_LOCUS5140</name>
</gene>
<keyword evidence="2" id="KW-1185">Reference proteome</keyword>
<comment type="caution">
    <text evidence="1">The sequence shown here is derived from an EMBL/GenBank/DDBJ whole genome shotgun (WGS) entry which is preliminary data.</text>
</comment>